<keyword evidence="4" id="KW-1185">Reference proteome</keyword>
<keyword evidence="2" id="KW-0812">Transmembrane</keyword>
<evidence type="ECO:0000256" key="2">
    <source>
        <dbReference type="SAM" id="Phobius"/>
    </source>
</evidence>
<sequence length="180" mass="20376">MSGQRRQQRHTQNPQTTENTKKEQNTAHTNGAGERRTWLDCSTVNLLLLLLLLLLLITPHIIHIYPPPLTIATKTASQSSQSRAPTLISPAIHTACNTPHLPTYYLLIPTTYYLHHLIPHPPTNQPTTTLPSSFPLFFSFPLFHPSTHSTPSRLLIRRYLLTYSLSHSLTCMYISCSTQI</sequence>
<keyword evidence="2" id="KW-1133">Transmembrane helix</keyword>
<dbReference type="EMBL" id="ML996574">
    <property type="protein sequence ID" value="KAF2756953.1"/>
    <property type="molecule type" value="Genomic_DNA"/>
</dbReference>
<feature type="region of interest" description="Disordered" evidence="1">
    <location>
        <begin position="1"/>
        <end position="31"/>
    </location>
</feature>
<evidence type="ECO:0000313" key="4">
    <source>
        <dbReference type="Proteomes" id="UP000799437"/>
    </source>
</evidence>
<feature type="compositionally biased region" description="Polar residues" evidence="1">
    <location>
        <begin position="1"/>
        <end position="18"/>
    </location>
</feature>
<reference evidence="3" key="1">
    <citation type="journal article" date="2020" name="Stud. Mycol.">
        <title>101 Dothideomycetes genomes: a test case for predicting lifestyles and emergence of pathogens.</title>
        <authorList>
            <person name="Haridas S."/>
            <person name="Albert R."/>
            <person name="Binder M."/>
            <person name="Bloem J."/>
            <person name="Labutti K."/>
            <person name="Salamov A."/>
            <person name="Andreopoulos B."/>
            <person name="Baker S."/>
            <person name="Barry K."/>
            <person name="Bills G."/>
            <person name="Bluhm B."/>
            <person name="Cannon C."/>
            <person name="Castanera R."/>
            <person name="Culley D."/>
            <person name="Daum C."/>
            <person name="Ezra D."/>
            <person name="Gonzalez J."/>
            <person name="Henrissat B."/>
            <person name="Kuo A."/>
            <person name="Liang C."/>
            <person name="Lipzen A."/>
            <person name="Lutzoni F."/>
            <person name="Magnuson J."/>
            <person name="Mondo S."/>
            <person name="Nolan M."/>
            <person name="Ohm R."/>
            <person name="Pangilinan J."/>
            <person name="Park H.-J."/>
            <person name="Ramirez L."/>
            <person name="Alfaro M."/>
            <person name="Sun H."/>
            <person name="Tritt A."/>
            <person name="Yoshinaga Y."/>
            <person name="Zwiers L.-H."/>
            <person name="Turgeon B."/>
            <person name="Goodwin S."/>
            <person name="Spatafora J."/>
            <person name="Crous P."/>
            <person name="Grigoriev I."/>
        </authorList>
    </citation>
    <scope>NUCLEOTIDE SEQUENCE</scope>
    <source>
        <strain evidence="3">CBS 121739</strain>
    </source>
</reference>
<protein>
    <submittedName>
        <fullName evidence="3">Uncharacterized protein</fullName>
    </submittedName>
</protein>
<name>A0A6A6W2Y1_9PEZI</name>
<dbReference type="GeneID" id="54485244"/>
<feature type="transmembrane region" description="Helical" evidence="2">
    <location>
        <begin position="44"/>
        <end position="65"/>
    </location>
</feature>
<proteinExistence type="predicted"/>
<gene>
    <name evidence="3" type="ORF">EJ05DRAFT_477173</name>
</gene>
<accession>A0A6A6W2Y1</accession>
<dbReference type="Proteomes" id="UP000799437">
    <property type="component" value="Unassembled WGS sequence"/>
</dbReference>
<dbReference type="AlphaFoldDB" id="A0A6A6W2Y1"/>
<evidence type="ECO:0000256" key="1">
    <source>
        <dbReference type="SAM" id="MobiDB-lite"/>
    </source>
</evidence>
<organism evidence="3 4">
    <name type="scientific">Pseudovirgaria hyperparasitica</name>
    <dbReference type="NCBI Taxonomy" id="470096"/>
    <lineage>
        <taxon>Eukaryota</taxon>
        <taxon>Fungi</taxon>
        <taxon>Dikarya</taxon>
        <taxon>Ascomycota</taxon>
        <taxon>Pezizomycotina</taxon>
        <taxon>Dothideomycetes</taxon>
        <taxon>Dothideomycetes incertae sedis</taxon>
        <taxon>Acrospermales</taxon>
        <taxon>Acrospermaceae</taxon>
        <taxon>Pseudovirgaria</taxon>
    </lineage>
</organism>
<keyword evidence="2" id="KW-0472">Membrane</keyword>
<dbReference type="RefSeq" id="XP_033599404.1">
    <property type="nucleotide sequence ID" value="XM_033744190.1"/>
</dbReference>
<evidence type="ECO:0000313" key="3">
    <source>
        <dbReference type="EMBL" id="KAF2756953.1"/>
    </source>
</evidence>